<organism evidence="1">
    <name type="scientific">freshwater metagenome</name>
    <dbReference type="NCBI Taxonomy" id="449393"/>
    <lineage>
        <taxon>unclassified sequences</taxon>
        <taxon>metagenomes</taxon>
        <taxon>ecological metagenomes</taxon>
    </lineage>
</organism>
<sequence length="88" mass="10164">MLVPAPTSWWLGNLGHAPDSLRTDITNELILHTAKEFPDFVEVIRLDEWLGAREEGENREWRPDGLHLSQESAKRVMDEFLGRILVQN</sequence>
<dbReference type="AlphaFoldDB" id="A0A6J7LUG5"/>
<name>A0A6J7LUG5_9ZZZZ</name>
<protein>
    <submittedName>
        <fullName evidence="1">Unannotated protein</fullName>
    </submittedName>
</protein>
<gene>
    <name evidence="1" type="ORF">UFOPK3889_00704</name>
</gene>
<accession>A0A6J7LUG5</accession>
<evidence type="ECO:0000313" key="1">
    <source>
        <dbReference type="EMBL" id="CAB4972500.1"/>
    </source>
</evidence>
<proteinExistence type="predicted"/>
<reference evidence="1" key="1">
    <citation type="submission" date="2020-05" db="EMBL/GenBank/DDBJ databases">
        <authorList>
            <person name="Chiriac C."/>
            <person name="Salcher M."/>
            <person name="Ghai R."/>
            <person name="Kavagutti S V."/>
        </authorList>
    </citation>
    <scope>NUCLEOTIDE SEQUENCE</scope>
</reference>
<dbReference type="EMBL" id="CAFBNZ010000123">
    <property type="protein sequence ID" value="CAB4972500.1"/>
    <property type="molecule type" value="Genomic_DNA"/>
</dbReference>